<feature type="domain" description="MTTase N-terminal" evidence="13">
    <location>
        <begin position="3"/>
        <end position="115"/>
    </location>
</feature>
<proteinExistence type="predicted"/>
<dbReference type="GO" id="GO:0046872">
    <property type="term" value="F:metal ion binding"/>
    <property type="evidence" value="ECO:0007669"/>
    <property type="project" value="UniProtKB-KW"/>
</dbReference>
<evidence type="ECO:0000256" key="7">
    <source>
        <dbReference type="ARBA" id="ARBA00022723"/>
    </source>
</evidence>
<name>A0A9W6D6G0_9BACT</name>
<comment type="function">
    <text evidence="2">Catalyzes the methylthiolation of N6-threonylcarbamoyladenosine (t(6)A), leading to the formation of 2-methylthio-N6-threonylcarbamoyladenosine (ms(2)t(6)A) at position 37 in tRNAs that read codons beginning with adenine.</text>
</comment>
<evidence type="ECO:0000256" key="1">
    <source>
        <dbReference type="ARBA" id="ARBA00001966"/>
    </source>
</evidence>
<dbReference type="PANTHER" id="PTHR11918:SF45">
    <property type="entry name" value="THREONYLCARBAMOYLADENOSINE TRNA METHYLTHIOTRANSFERASE"/>
    <property type="match status" value="1"/>
</dbReference>
<dbReference type="PROSITE" id="PS50926">
    <property type="entry name" value="TRAM"/>
    <property type="match status" value="1"/>
</dbReference>
<dbReference type="GO" id="GO:0051539">
    <property type="term" value="F:4 iron, 4 sulfur cluster binding"/>
    <property type="evidence" value="ECO:0007669"/>
    <property type="project" value="UniProtKB-KW"/>
</dbReference>
<dbReference type="InterPro" id="IPR006638">
    <property type="entry name" value="Elp3/MiaA/NifB-like_rSAM"/>
</dbReference>
<organism evidence="15 16">
    <name type="scientific">Desulforhabdus amnigena</name>
    <dbReference type="NCBI Taxonomy" id="40218"/>
    <lineage>
        <taxon>Bacteria</taxon>
        <taxon>Pseudomonadati</taxon>
        <taxon>Thermodesulfobacteriota</taxon>
        <taxon>Syntrophobacteria</taxon>
        <taxon>Syntrophobacterales</taxon>
        <taxon>Syntrophobacteraceae</taxon>
        <taxon>Desulforhabdus</taxon>
    </lineage>
</organism>
<evidence type="ECO:0000256" key="4">
    <source>
        <dbReference type="ARBA" id="ARBA00022485"/>
    </source>
</evidence>
<dbReference type="InterPro" id="IPR038135">
    <property type="entry name" value="Methylthiotransferase_N_sf"/>
</dbReference>
<evidence type="ECO:0000313" key="16">
    <source>
        <dbReference type="Proteomes" id="UP001144372"/>
    </source>
</evidence>
<dbReference type="NCBIfam" id="TIGR00089">
    <property type="entry name" value="MiaB/RimO family radical SAM methylthiotransferase"/>
    <property type="match status" value="1"/>
</dbReference>
<keyword evidence="4" id="KW-0004">4Fe-4S</keyword>
<dbReference type="InterPro" id="IPR013848">
    <property type="entry name" value="Methylthiotransferase_N"/>
</dbReference>
<keyword evidence="6" id="KW-0949">S-adenosyl-L-methionine</keyword>
<comment type="catalytic activity">
    <reaction evidence="11">
        <text>N(6)-L-threonylcarbamoyladenosine(37) in tRNA + (sulfur carrier)-SH + AH2 + 2 S-adenosyl-L-methionine = 2-methylsulfanyl-N(6)-L-threonylcarbamoyladenosine(37) in tRNA + (sulfur carrier)-H + 5'-deoxyadenosine + L-methionine + A + S-adenosyl-L-homocysteine + 2 H(+)</text>
        <dbReference type="Rhea" id="RHEA:37075"/>
        <dbReference type="Rhea" id="RHEA-COMP:10163"/>
        <dbReference type="Rhea" id="RHEA-COMP:11092"/>
        <dbReference type="Rhea" id="RHEA-COMP:14737"/>
        <dbReference type="Rhea" id="RHEA-COMP:14739"/>
        <dbReference type="ChEBI" id="CHEBI:13193"/>
        <dbReference type="ChEBI" id="CHEBI:15378"/>
        <dbReference type="ChEBI" id="CHEBI:17319"/>
        <dbReference type="ChEBI" id="CHEBI:17499"/>
        <dbReference type="ChEBI" id="CHEBI:29917"/>
        <dbReference type="ChEBI" id="CHEBI:57844"/>
        <dbReference type="ChEBI" id="CHEBI:57856"/>
        <dbReference type="ChEBI" id="CHEBI:59789"/>
        <dbReference type="ChEBI" id="CHEBI:64428"/>
        <dbReference type="ChEBI" id="CHEBI:74418"/>
        <dbReference type="ChEBI" id="CHEBI:74420"/>
        <dbReference type="EC" id="2.8.4.5"/>
    </reaction>
</comment>
<dbReference type="InterPro" id="IPR020612">
    <property type="entry name" value="Methylthiotransferase_CS"/>
</dbReference>
<evidence type="ECO:0000256" key="2">
    <source>
        <dbReference type="ARBA" id="ARBA00002399"/>
    </source>
</evidence>
<dbReference type="InterPro" id="IPR006467">
    <property type="entry name" value="MiaB-like_bact"/>
</dbReference>
<dbReference type="NCBIfam" id="TIGR01579">
    <property type="entry name" value="MiaB-like-C"/>
    <property type="match status" value="1"/>
</dbReference>
<sequence length="439" mass="50140">MNIKVALETLGCKVNQYESSYFLQLLEEAGCKTVGFREHADVYIVHSCAVTSKAGFQTRQLLRRAQRLNPAAKIIVTGCEAQLDSRRIAEEGLATHILGNAEKFDLPKWLQAPGSLSHPLMALSDPRRYDHFPPQPVTRMYSGRARAFLKLQDGCDSFCSYCVIPFTRGKSRSLPAHEVRLQMDRFLDHGYQEVVLTGIHLGQWGKDLEPRQGLAALLEELERSALPPRVRLSSLEPMEWTDELLHYLTSRQWICPHFHVPLQSGDDEILERMHRPYKAHQYEELVRELHFLFPRAAIGADVLVGFPGETEEHFQNTFELLNRLPISYMHVFPFSPRPGTLAAKWPGRVTGNELKRRARLLHRLSAAKRQTFRERFMGETIEVLAESQVKPGWWQGTSRNYLQIFFPAPCDLPPGSLVSVRIRRLTGEGVMGEMVLNPH</sequence>
<dbReference type="InterPro" id="IPR002792">
    <property type="entry name" value="TRAM_dom"/>
</dbReference>
<dbReference type="Gene3D" id="3.80.30.20">
    <property type="entry name" value="tm_1862 like domain"/>
    <property type="match status" value="1"/>
</dbReference>
<evidence type="ECO:0000256" key="10">
    <source>
        <dbReference type="ARBA" id="ARBA00031213"/>
    </source>
</evidence>
<dbReference type="PROSITE" id="PS51918">
    <property type="entry name" value="RADICAL_SAM"/>
    <property type="match status" value="1"/>
</dbReference>
<dbReference type="SFLD" id="SFLDG01082">
    <property type="entry name" value="B12-binding_domain_containing"/>
    <property type="match status" value="1"/>
</dbReference>
<feature type="domain" description="Radical SAM core" evidence="14">
    <location>
        <begin position="141"/>
        <end position="373"/>
    </location>
</feature>
<dbReference type="SMART" id="SM00729">
    <property type="entry name" value="Elp3"/>
    <property type="match status" value="1"/>
</dbReference>
<feature type="domain" description="TRAM" evidence="12">
    <location>
        <begin position="374"/>
        <end position="436"/>
    </location>
</feature>
<dbReference type="SFLD" id="SFLDS00029">
    <property type="entry name" value="Radical_SAM"/>
    <property type="match status" value="1"/>
</dbReference>
<keyword evidence="7" id="KW-0479">Metal-binding</keyword>
<dbReference type="Gene3D" id="3.40.50.12160">
    <property type="entry name" value="Methylthiotransferase, N-terminal domain"/>
    <property type="match status" value="1"/>
</dbReference>
<gene>
    <name evidence="15" type="primary">mtaB</name>
    <name evidence="15" type="ORF">DAMNIGENAA_19590</name>
</gene>
<dbReference type="PANTHER" id="PTHR11918">
    <property type="entry name" value="RADICAL SAM PROTEINS"/>
    <property type="match status" value="1"/>
</dbReference>
<dbReference type="SUPFAM" id="SSF102114">
    <property type="entry name" value="Radical SAM enzymes"/>
    <property type="match status" value="1"/>
</dbReference>
<evidence type="ECO:0000313" key="15">
    <source>
        <dbReference type="EMBL" id="GLI34526.1"/>
    </source>
</evidence>
<evidence type="ECO:0000256" key="8">
    <source>
        <dbReference type="ARBA" id="ARBA00023004"/>
    </source>
</evidence>
<evidence type="ECO:0000256" key="5">
    <source>
        <dbReference type="ARBA" id="ARBA00022679"/>
    </source>
</evidence>
<dbReference type="RefSeq" id="WP_281793820.1">
    <property type="nucleotide sequence ID" value="NZ_BSDR01000001.1"/>
</dbReference>
<dbReference type="CDD" id="cd01335">
    <property type="entry name" value="Radical_SAM"/>
    <property type="match status" value="1"/>
</dbReference>
<dbReference type="EC" id="2.8.4.5" evidence="3"/>
<keyword evidence="5" id="KW-0808">Transferase</keyword>
<dbReference type="Proteomes" id="UP001144372">
    <property type="component" value="Unassembled WGS sequence"/>
</dbReference>
<dbReference type="InterPro" id="IPR007197">
    <property type="entry name" value="rSAM"/>
</dbReference>
<dbReference type="Pfam" id="PF00919">
    <property type="entry name" value="UPF0004"/>
    <property type="match status" value="1"/>
</dbReference>
<keyword evidence="9" id="KW-0411">Iron-sulfur</keyword>
<evidence type="ECO:0000259" key="13">
    <source>
        <dbReference type="PROSITE" id="PS51449"/>
    </source>
</evidence>
<evidence type="ECO:0000256" key="6">
    <source>
        <dbReference type="ARBA" id="ARBA00022691"/>
    </source>
</evidence>
<dbReference type="InterPro" id="IPR058240">
    <property type="entry name" value="rSAM_sf"/>
</dbReference>
<dbReference type="AlphaFoldDB" id="A0A9W6D6G0"/>
<dbReference type="InterPro" id="IPR023404">
    <property type="entry name" value="rSAM_horseshoe"/>
</dbReference>
<dbReference type="PROSITE" id="PS51449">
    <property type="entry name" value="MTTASE_N"/>
    <property type="match status" value="1"/>
</dbReference>
<comment type="cofactor">
    <cofactor evidence="1">
        <name>[4Fe-4S] cluster</name>
        <dbReference type="ChEBI" id="CHEBI:49883"/>
    </cofactor>
</comment>
<evidence type="ECO:0000256" key="3">
    <source>
        <dbReference type="ARBA" id="ARBA00013273"/>
    </source>
</evidence>
<dbReference type="EMBL" id="BSDR01000001">
    <property type="protein sequence ID" value="GLI34526.1"/>
    <property type="molecule type" value="Genomic_DNA"/>
</dbReference>
<dbReference type="PROSITE" id="PS01278">
    <property type="entry name" value="MTTASE_RADICAL"/>
    <property type="match status" value="1"/>
</dbReference>
<evidence type="ECO:0000259" key="12">
    <source>
        <dbReference type="PROSITE" id="PS50926"/>
    </source>
</evidence>
<accession>A0A9W6D6G0</accession>
<keyword evidence="8" id="KW-0408">Iron</keyword>
<evidence type="ECO:0000259" key="14">
    <source>
        <dbReference type="PROSITE" id="PS51918"/>
    </source>
</evidence>
<dbReference type="CDD" id="cd00174">
    <property type="entry name" value="SH3"/>
    <property type="match status" value="1"/>
</dbReference>
<dbReference type="SFLD" id="SFLDG01061">
    <property type="entry name" value="methylthiotransferase"/>
    <property type="match status" value="1"/>
</dbReference>
<comment type="caution">
    <text evidence="15">The sequence shown here is derived from an EMBL/GenBank/DDBJ whole genome shotgun (WGS) entry which is preliminary data.</text>
</comment>
<evidence type="ECO:0000256" key="11">
    <source>
        <dbReference type="ARBA" id="ARBA00051661"/>
    </source>
</evidence>
<protein>
    <recommendedName>
        <fullName evidence="3">tRNA (N(6)-L-threonylcarbamoyladenosine(37)-C(2))-methylthiotransferase</fullName>
        <ecNumber evidence="3">2.8.4.5</ecNumber>
    </recommendedName>
    <alternativeName>
        <fullName evidence="10">tRNA-t(6)A37 methylthiotransferase</fullName>
    </alternativeName>
</protein>
<reference evidence="15" key="1">
    <citation type="submission" date="2022-12" db="EMBL/GenBank/DDBJ databases">
        <title>Reference genome sequencing for broad-spectrum identification of bacterial and archaeal isolates by mass spectrometry.</title>
        <authorList>
            <person name="Sekiguchi Y."/>
            <person name="Tourlousse D.M."/>
        </authorList>
    </citation>
    <scope>NUCLEOTIDE SEQUENCE</scope>
    <source>
        <strain evidence="15">ASRB1</strain>
    </source>
</reference>
<evidence type="ECO:0000256" key="9">
    <source>
        <dbReference type="ARBA" id="ARBA00023014"/>
    </source>
</evidence>
<dbReference type="InterPro" id="IPR005839">
    <property type="entry name" value="Methylthiotransferase"/>
</dbReference>
<keyword evidence="16" id="KW-1185">Reference proteome</keyword>
<dbReference type="Pfam" id="PF04055">
    <property type="entry name" value="Radical_SAM"/>
    <property type="match status" value="1"/>
</dbReference>
<dbReference type="GO" id="GO:0035598">
    <property type="term" value="F:tRNA (N(6)-L-threonylcarbamoyladenosine(37)-C(2))-methylthiotransferase activity"/>
    <property type="evidence" value="ECO:0007669"/>
    <property type="project" value="UniProtKB-EC"/>
</dbReference>